<comment type="caution">
    <text evidence="1">The sequence shown here is derived from an EMBL/GenBank/DDBJ whole genome shotgun (WGS) entry which is preliminary data.</text>
</comment>
<organism evidence="1 2">
    <name type="scientific">Chitinophaga nivalis</name>
    <dbReference type="NCBI Taxonomy" id="2991709"/>
    <lineage>
        <taxon>Bacteria</taxon>
        <taxon>Pseudomonadati</taxon>
        <taxon>Bacteroidota</taxon>
        <taxon>Chitinophagia</taxon>
        <taxon>Chitinophagales</taxon>
        <taxon>Chitinophagaceae</taxon>
        <taxon>Chitinophaga</taxon>
    </lineage>
</organism>
<dbReference type="SUPFAM" id="SSF53448">
    <property type="entry name" value="Nucleotide-diphospho-sugar transferases"/>
    <property type="match status" value="1"/>
</dbReference>
<dbReference type="EC" id="2.4.-.-" evidence="1"/>
<gene>
    <name evidence="1" type="ORF">OL497_16975</name>
</gene>
<keyword evidence="1" id="KW-0328">Glycosyltransferase</keyword>
<evidence type="ECO:0000313" key="1">
    <source>
        <dbReference type="EMBL" id="MCW3485603.1"/>
    </source>
</evidence>
<keyword evidence="2" id="KW-1185">Reference proteome</keyword>
<dbReference type="RefSeq" id="WP_264732193.1">
    <property type="nucleotide sequence ID" value="NZ_JAPDNR010000001.1"/>
</dbReference>
<dbReference type="Proteomes" id="UP001207742">
    <property type="component" value="Unassembled WGS sequence"/>
</dbReference>
<proteinExistence type="predicted"/>
<dbReference type="EMBL" id="JAPDNS010000002">
    <property type="protein sequence ID" value="MCW3485603.1"/>
    <property type="molecule type" value="Genomic_DNA"/>
</dbReference>
<protein>
    <submittedName>
        <fullName evidence="1">Glycosyltransferase</fullName>
        <ecNumber evidence="1">2.4.-.-</ecNumber>
    </submittedName>
</protein>
<sequence>MGTLAPIILMAYKRPEMTKRALESLAANPEAAESELYVFADGPKESSTDADLAAIAATRSIIRSRDWCGTVHITEKVQNEGLAVSVIAAVTAVLAKHGRAIILEDDLVLSPYFLQYMNGALELYKDEEQVASIHGYVYPLPEQLPPTFFIRGADCWGWATWDRAWKQFEPDGKKLYDTLRLKGEGRAFNFDNNYDYMKMLRKQISGENDSWAIRWYAATFLKNMVTLYPAKSLVQNIGADGSGTHMNAGDAADFDVTLAAAPVLLKKIPVAPSEVATAAFVSYFGSIKSSLFGKIIKAIRKK</sequence>
<accession>A0ABT3INT0</accession>
<dbReference type="InterPro" id="IPR029044">
    <property type="entry name" value="Nucleotide-diphossugar_trans"/>
</dbReference>
<name>A0ABT3INT0_9BACT</name>
<dbReference type="Gene3D" id="3.90.550.10">
    <property type="entry name" value="Spore Coat Polysaccharide Biosynthesis Protein SpsA, Chain A"/>
    <property type="match status" value="1"/>
</dbReference>
<keyword evidence="1" id="KW-0808">Transferase</keyword>
<dbReference type="GO" id="GO:0016757">
    <property type="term" value="F:glycosyltransferase activity"/>
    <property type="evidence" value="ECO:0007669"/>
    <property type="project" value="UniProtKB-KW"/>
</dbReference>
<evidence type="ECO:0000313" key="2">
    <source>
        <dbReference type="Proteomes" id="UP001207742"/>
    </source>
</evidence>
<reference evidence="1 2" key="1">
    <citation type="submission" date="2022-10" db="EMBL/GenBank/DDBJ databases">
        <title>Chitinophaga nivalis PC15 sp. nov., isolated from Pyeongchang county, South Korea.</title>
        <authorList>
            <person name="Trinh H.N."/>
        </authorList>
    </citation>
    <scope>NUCLEOTIDE SEQUENCE [LARGE SCALE GENOMIC DNA]</scope>
    <source>
        <strain evidence="1 2">PC14</strain>
    </source>
</reference>